<feature type="transmembrane region" description="Helical" evidence="7">
    <location>
        <begin position="389"/>
        <end position="409"/>
    </location>
</feature>
<dbReference type="Pfam" id="PF00520">
    <property type="entry name" value="Ion_trans"/>
    <property type="match status" value="1"/>
</dbReference>
<evidence type="ECO:0000256" key="1">
    <source>
        <dbReference type="ARBA" id="ARBA00004141"/>
    </source>
</evidence>
<feature type="transmembrane region" description="Helical" evidence="7">
    <location>
        <begin position="1137"/>
        <end position="1162"/>
    </location>
</feature>
<proteinExistence type="predicted"/>
<dbReference type="Pfam" id="PF13499">
    <property type="entry name" value="EF-hand_7"/>
    <property type="match status" value="1"/>
</dbReference>
<evidence type="ECO:0000256" key="4">
    <source>
        <dbReference type="ARBA" id="ARBA00022989"/>
    </source>
</evidence>
<dbReference type="Proteomes" id="UP000601435">
    <property type="component" value="Unassembled WGS sequence"/>
</dbReference>
<dbReference type="Pfam" id="PF01529">
    <property type="entry name" value="DHHC"/>
    <property type="match status" value="1"/>
</dbReference>
<sequence length="1325" mass="145435">MQACFVLECLNSRIAYRGIGIERRYHNVHVEEQAFDLAATLLSQNGPEVATGFPGVGQQSNNRLDKSKSCVTLQARCTAQERGAPRRLCEALNAEPALKVKDASNERLIQLHLRLTTVASYAELQGFVRRWPGTACAVAAVGLGGADRNVQFAAVFREAYGDRDVLVAKTRAKAYGGVGPLHMFAEADFHGAVVLEPAIEHVLKYEPEANVMIELKSPPQCPEFEKSAVAFDAEAALSSRALCAAAALAPRGDGPSASCLLAKELMVRHPTAPDIQTAGCKVPGIQDAREVSHDCFATFVHLAQARFAAMPVELAPVMVGTEAASGVHEGRESIDPDEEAQVEKQLLAKARQVPLQPDYFTGGPDAPAKIGRIHLLRCFGRTAYIGPHWPCSIIMLAVILGIGSSFVMYHTARASLLHSGLGVLATVGSAISFLCCAVSSPGILQPRPGSKGGPGEPEQYFASNGKRHCTACNIKQPVGTLHCDYCHVCIVGWDHHCPWMNKCIGESNLFFFNSFLGISMTSLGDKIPLSARLGSWLRGCQSSFSDYQAFGTVEAVAAAMRRHSANARLQEAAASALSSAASWPAMQAAATNNGATEEIVSAMRRFPTDPELLAAACSGLAGLAANHPLNQSALLGCRSIEVIVSAMDAFVHHARLQTMACGALGNLAANSPNNQAAIASRGGLQRVVNVLKHHQSNPVVLAASLGAVWCLMKQHLANTEMAAQLGVAELSAAALQTLGCIHIRESATRKSEECAAWKLQQDVERILHESKRDLLRSLDYYTQSARIINATCSASMASVPMPPSIFEQPDPPSCQPPASGAMEDHVATSDPSIYLSADFVPEKLGGSHLSNEDQSVQKMSSRQRRHMRWKNAEANSNFMSKSQIGKIMSEASWSERMVRSKCFEWFSGSLILLNCIFIGWHTQMMALRAIEHTNQNMDPQVNTSTEVLIMQVGFTGCFLVELFVRWAAEGVIDFFRSADLVWNVLDVVCVLIGVVDASAEIVMLATGLEEQTPLRGFTVMRVLRVVRIVRVVRVIRIMRFFRELRMMIFSTVNCLKSVVWIILFLFGLFYMFGVAFTQAVTSYLDNLEMRKLSEYSSLQLYFGTLDSSILALYMAMSGGQNWHVYYDSLATMSGGQFWCLLYILYITFALFAVVNIVTGVFVDTALQSSKNDREVVVQEELEQKQDYLKQLHQLFQAIDENSEGRITREVLQQAFRHETILAYFSHLKIDVPDAATLFELLDFDQSGTIDLEEFLHGCYQLHGEATHLEAKMMQAEVRFMKETLIKLVDDMQKVQEKHFAAYCYRFTELQAAAPGEPGLRTRQVR</sequence>
<dbReference type="PROSITE" id="PS50222">
    <property type="entry name" value="EF_HAND_2"/>
    <property type="match status" value="2"/>
</dbReference>
<dbReference type="InterPro" id="IPR011989">
    <property type="entry name" value="ARM-like"/>
</dbReference>
<dbReference type="CDD" id="cd00051">
    <property type="entry name" value="EFh"/>
    <property type="match status" value="1"/>
</dbReference>
<dbReference type="InterPro" id="IPR011992">
    <property type="entry name" value="EF-hand-dom_pair"/>
</dbReference>
<dbReference type="PANTHER" id="PTHR10037:SF62">
    <property type="entry name" value="SODIUM CHANNEL PROTEIN 60E"/>
    <property type="match status" value="1"/>
</dbReference>
<dbReference type="EMBL" id="CAJNJA010052108">
    <property type="protein sequence ID" value="CAE7845656.1"/>
    <property type="molecule type" value="Genomic_DNA"/>
</dbReference>
<dbReference type="GO" id="GO:0001518">
    <property type="term" value="C:voltage-gated sodium channel complex"/>
    <property type="evidence" value="ECO:0007669"/>
    <property type="project" value="TreeGrafter"/>
</dbReference>
<dbReference type="PROSITE" id="PS00018">
    <property type="entry name" value="EF_HAND_1"/>
    <property type="match status" value="1"/>
</dbReference>
<evidence type="ECO:0000256" key="7">
    <source>
        <dbReference type="SAM" id="Phobius"/>
    </source>
</evidence>
<dbReference type="GO" id="GO:0016409">
    <property type="term" value="F:palmitoyltransferase activity"/>
    <property type="evidence" value="ECO:0007669"/>
    <property type="project" value="InterPro"/>
</dbReference>
<keyword evidence="5 7" id="KW-0472">Membrane</keyword>
<organism evidence="9 10">
    <name type="scientific">Symbiodinium necroappetens</name>
    <dbReference type="NCBI Taxonomy" id="1628268"/>
    <lineage>
        <taxon>Eukaryota</taxon>
        <taxon>Sar</taxon>
        <taxon>Alveolata</taxon>
        <taxon>Dinophyceae</taxon>
        <taxon>Suessiales</taxon>
        <taxon>Symbiodiniaceae</taxon>
        <taxon>Symbiodinium</taxon>
    </lineage>
</organism>
<name>A0A813A133_9DINO</name>
<evidence type="ECO:0000256" key="3">
    <source>
        <dbReference type="ARBA" id="ARBA00022837"/>
    </source>
</evidence>
<feature type="repeat" description="ARM" evidence="6">
    <location>
        <begin position="638"/>
        <end position="682"/>
    </location>
</feature>
<feature type="non-terminal residue" evidence="9">
    <location>
        <position position="1"/>
    </location>
</feature>
<reference evidence="9" key="1">
    <citation type="submission" date="2021-02" db="EMBL/GenBank/DDBJ databases">
        <authorList>
            <person name="Dougan E. K."/>
            <person name="Rhodes N."/>
            <person name="Thang M."/>
            <person name="Chan C."/>
        </authorList>
    </citation>
    <scope>NUCLEOTIDE SEQUENCE</scope>
</reference>
<evidence type="ECO:0000256" key="6">
    <source>
        <dbReference type="PROSITE-ProRule" id="PRU00259"/>
    </source>
</evidence>
<dbReference type="InterPro" id="IPR000225">
    <property type="entry name" value="Armadillo"/>
</dbReference>
<dbReference type="SMART" id="SM00185">
    <property type="entry name" value="ARM"/>
    <property type="match status" value="4"/>
</dbReference>
<evidence type="ECO:0000256" key="2">
    <source>
        <dbReference type="ARBA" id="ARBA00022692"/>
    </source>
</evidence>
<evidence type="ECO:0000313" key="10">
    <source>
        <dbReference type="Proteomes" id="UP000601435"/>
    </source>
</evidence>
<dbReference type="InterPro" id="IPR001594">
    <property type="entry name" value="Palmitoyltrfase_DHHC"/>
</dbReference>
<protein>
    <submittedName>
        <fullName evidence="9">ERF2 protein</fullName>
    </submittedName>
</protein>
<evidence type="ECO:0000259" key="8">
    <source>
        <dbReference type="PROSITE" id="PS50222"/>
    </source>
</evidence>
<dbReference type="InterPro" id="IPR027359">
    <property type="entry name" value="Volt_channel_dom_sf"/>
</dbReference>
<accession>A0A813A133</accession>
<dbReference type="Gene3D" id="1.10.238.10">
    <property type="entry name" value="EF-hand"/>
    <property type="match status" value="1"/>
</dbReference>
<feature type="transmembrane region" description="Helical" evidence="7">
    <location>
        <begin position="1057"/>
        <end position="1078"/>
    </location>
</feature>
<dbReference type="GO" id="GO:0005509">
    <property type="term" value="F:calcium ion binding"/>
    <property type="evidence" value="ECO:0007669"/>
    <property type="project" value="InterPro"/>
</dbReference>
<dbReference type="PROSITE" id="PS50216">
    <property type="entry name" value="DHHC"/>
    <property type="match status" value="1"/>
</dbReference>
<feature type="transmembrane region" description="Helical" evidence="7">
    <location>
        <begin position="421"/>
        <end position="444"/>
    </location>
</feature>
<keyword evidence="2 7" id="KW-0812">Transmembrane</keyword>
<dbReference type="Gene3D" id="1.25.10.10">
    <property type="entry name" value="Leucine-rich Repeat Variant"/>
    <property type="match status" value="1"/>
</dbReference>
<dbReference type="SMART" id="SM00054">
    <property type="entry name" value="EFh"/>
    <property type="match status" value="2"/>
</dbReference>
<dbReference type="PROSITE" id="PS50176">
    <property type="entry name" value="ARM_REPEAT"/>
    <property type="match status" value="1"/>
</dbReference>
<keyword evidence="3" id="KW-0106">Calcium</keyword>
<gene>
    <name evidence="9" type="primary">ERF2</name>
    <name evidence="9" type="ORF">SNEC2469_LOCUS25987</name>
</gene>
<dbReference type="SUPFAM" id="SSF81324">
    <property type="entry name" value="Voltage-gated potassium channels"/>
    <property type="match status" value="1"/>
</dbReference>
<dbReference type="InterPro" id="IPR016024">
    <property type="entry name" value="ARM-type_fold"/>
</dbReference>
<feature type="transmembrane region" description="Helical" evidence="7">
    <location>
        <begin position="1098"/>
        <end position="1116"/>
    </location>
</feature>
<feature type="domain" description="EF-hand" evidence="8">
    <location>
        <begin position="1186"/>
        <end position="1221"/>
    </location>
</feature>
<dbReference type="SUPFAM" id="SSF48371">
    <property type="entry name" value="ARM repeat"/>
    <property type="match status" value="1"/>
</dbReference>
<evidence type="ECO:0000313" key="9">
    <source>
        <dbReference type="EMBL" id="CAE7845656.1"/>
    </source>
</evidence>
<dbReference type="InterPro" id="IPR018247">
    <property type="entry name" value="EF_Hand_1_Ca_BS"/>
</dbReference>
<evidence type="ECO:0000256" key="5">
    <source>
        <dbReference type="ARBA" id="ARBA00023136"/>
    </source>
</evidence>
<dbReference type="GO" id="GO:0005248">
    <property type="term" value="F:voltage-gated sodium channel activity"/>
    <property type="evidence" value="ECO:0007669"/>
    <property type="project" value="TreeGrafter"/>
</dbReference>
<feature type="domain" description="EF-hand" evidence="8">
    <location>
        <begin position="1229"/>
        <end position="1264"/>
    </location>
</feature>
<keyword evidence="4 7" id="KW-1133">Transmembrane helix</keyword>
<dbReference type="PANTHER" id="PTHR10037">
    <property type="entry name" value="VOLTAGE-GATED CATION CHANNEL CALCIUM AND SODIUM"/>
    <property type="match status" value="1"/>
</dbReference>
<dbReference type="SUPFAM" id="SSF47473">
    <property type="entry name" value="EF-hand"/>
    <property type="match status" value="1"/>
</dbReference>
<comment type="subcellular location">
    <subcellularLocation>
        <location evidence="1">Membrane</location>
        <topology evidence="1">Multi-pass membrane protein</topology>
    </subcellularLocation>
</comment>
<feature type="non-terminal residue" evidence="9">
    <location>
        <position position="1325"/>
    </location>
</feature>
<dbReference type="InterPro" id="IPR002048">
    <property type="entry name" value="EF_hand_dom"/>
</dbReference>
<comment type="caution">
    <text evidence="9">The sequence shown here is derived from an EMBL/GenBank/DDBJ whole genome shotgun (WGS) entry which is preliminary data.</text>
</comment>
<dbReference type="OrthoDB" id="438662at2759"/>
<keyword evidence="10" id="KW-1185">Reference proteome</keyword>
<dbReference type="Gene3D" id="1.20.120.350">
    <property type="entry name" value="Voltage-gated potassium channels. Chain C"/>
    <property type="match status" value="1"/>
</dbReference>
<feature type="transmembrane region" description="Helical" evidence="7">
    <location>
        <begin position="905"/>
        <end position="927"/>
    </location>
</feature>
<dbReference type="InterPro" id="IPR043203">
    <property type="entry name" value="VGCC_Ca_Na"/>
</dbReference>
<dbReference type="InterPro" id="IPR005821">
    <property type="entry name" value="Ion_trans_dom"/>
</dbReference>
<dbReference type="Gene3D" id="1.10.287.70">
    <property type="match status" value="1"/>
</dbReference>